<accession>W9GY70</accession>
<dbReference type="Gene3D" id="3.40.630.90">
    <property type="match status" value="1"/>
</dbReference>
<dbReference type="Pfam" id="PF18014">
    <property type="entry name" value="Acetyltransf_18"/>
    <property type="match status" value="1"/>
</dbReference>
<keyword evidence="3" id="KW-1185">Reference proteome</keyword>
<dbReference type="Proteomes" id="UP000019486">
    <property type="component" value="Unassembled WGS sequence"/>
</dbReference>
<sequence length="285" mass="30598">MERDANVTIRTMSRGELDRVIQWAADEGWNPGLGDAAAFHLADPTGFHIVEADDGQPAAAISVIRYGERFGFLGLYIARPGYRARGHGMTIWRSGMEYLAGRTVGLDGVVAQQENYRKSGFALAHRNIRHQGVVPPVEAPDGLTSLTDMPFDTLLDYDLPLFGAPRAAFLSAWIGMPGVIALAAGASAESFQGYAVARPCRVGWKIGPLFADDPATADALFRGIATRLPANETVILDVPEPNRAALALAARFGLTPAFETARMYAGPPPDIDLARVFGITTFELG</sequence>
<name>W9GY70_9PROT</name>
<dbReference type="InterPro" id="IPR041496">
    <property type="entry name" value="YitH/HolE_GNAT"/>
</dbReference>
<evidence type="ECO:0000259" key="1">
    <source>
        <dbReference type="PROSITE" id="PS51186"/>
    </source>
</evidence>
<evidence type="ECO:0000313" key="2">
    <source>
        <dbReference type="EMBL" id="EWY38744.1"/>
    </source>
</evidence>
<gene>
    <name evidence="2" type="ORF">N825_11270</name>
</gene>
<dbReference type="AlphaFoldDB" id="W9GY70"/>
<dbReference type="InterPro" id="IPR000182">
    <property type="entry name" value="GNAT_dom"/>
</dbReference>
<dbReference type="InterPro" id="IPR016181">
    <property type="entry name" value="Acyl_CoA_acyltransferase"/>
</dbReference>
<reference evidence="2 3" key="1">
    <citation type="submission" date="2013-08" db="EMBL/GenBank/DDBJ databases">
        <title>The genome sequence of Skermanella stibiiresistens.</title>
        <authorList>
            <person name="Zhu W."/>
            <person name="Wang G."/>
        </authorList>
    </citation>
    <scope>NUCLEOTIDE SEQUENCE [LARGE SCALE GENOMIC DNA]</scope>
    <source>
        <strain evidence="2 3">SB22</strain>
    </source>
</reference>
<dbReference type="EMBL" id="AVFL01000016">
    <property type="protein sequence ID" value="EWY38744.1"/>
    <property type="molecule type" value="Genomic_DNA"/>
</dbReference>
<evidence type="ECO:0000313" key="3">
    <source>
        <dbReference type="Proteomes" id="UP000019486"/>
    </source>
</evidence>
<dbReference type="STRING" id="1385369.N825_11270"/>
<proteinExistence type="predicted"/>
<dbReference type="PATRIC" id="fig|1385369.3.peg.4229"/>
<dbReference type="SUPFAM" id="SSF55729">
    <property type="entry name" value="Acyl-CoA N-acyltransferases (Nat)"/>
    <property type="match status" value="1"/>
</dbReference>
<feature type="domain" description="N-acetyltransferase" evidence="1">
    <location>
        <begin position="7"/>
        <end position="140"/>
    </location>
</feature>
<dbReference type="GO" id="GO:0016747">
    <property type="term" value="F:acyltransferase activity, transferring groups other than amino-acyl groups"/>
    <property type="evidence" value="ECO:0007669"/>
    <property type="project" value="InterPro"/>
</dbReference>
<keyword evidence="2" id="KW-0808">Transferase</keyword>
<comment type="caution">
    <text evidence="2">The sequence shown here is derived from an EMBL/GenBank/DDBJ whole genome shotgun (WGS) entry which is preliminary data.</text>
</comment>
<dbReference type="OrthoDB" id="20916at2"/>
<dbReference type="InterPro" id="IPR052729">
    <property type="entry name" value="Acyl/Acetyltrans_Enzymes"/>
</dbReference>
<dbReference type="PROSITE" id="PS51186">
    <property type="entry name" value="GNAT"/>
    <property type="match status" value="1"/>
</dbReference>
<dbReference type="PANTHER" id="PTHR47237:SF1">
    <property type="entry name" value="SLL0310 PROTEIN"/>
    <property type="match status" value="1"/>
</dbReference>
<dbReference type="Gene3D" id="3.40.630.30">
    <property type="match status" value="1"/>
</dbReference>
<organism evidence="2 3">
    <name type="scientific">Skermanella stibiiresistens SB22</name>
    <dbReference type="NCBI Taxonomy" id="1385369"/>
    <lineage>
        <taxon>Bacteria</taxon>
        <taxon>Pseudomonadati</taxon>
        <taxon>Pseudomonadota</taxon>
        <taxon>Alphaproteobacteria</taxon>
        <taxon>Rhodospirillales</taxon>
        <taxon>Azospirillaceae</taxon>
        <taxon>Skermanella</taxon>
    </lineage>
</organism>
<dbReference type="PANTHER" id="PTHR47237">
    <property type="entry name" value="SLL0310 PROTEIN"/>
    <property type="match status" value="1"/>
</dbReference>
<protein>
    <submittedName>
        <fullName evidence="2">N-acetyltransferase GCN5</fullName>
    </submittedName>
</protein>